<protein>
    <submittedName>
        <fullName evidence="2">Uncharacterized protein</fullName>
    </submittedName>
</protein>
<gene>
    <name evidence="2" type="ORF">SDC9_183513</name>
</gene>
<comment type="caution">
    <text evidence="2">The sequence shown here is derived from an EMBL/GenBank/DDBJ whole genome shotgun (WGS) entry which is preliminary data.</text>
</comment>
<dbReference type="AlphaFoldDB" id="A0A645HAF5"/>
<name>A0A645HAF5_9ZZZZ</name>
<reference evidence="2" key="1">
    <citation type="submission" date="2019-08" db="EMBL/GenBank/DDBJ databases">
        <authorList>
            <person name="Kucharzyk K."/>
            <person name="Murdoch R.W."/>
            <person name="Higgins S."/>
            <person name="Loffler F."/>
        </authorList>
    </citation>
    <scope>NUCLEOTIDE SEQUENCE</scope>
</reference>
<accession>A0A645HAF5</accession>
<organism evidence="2">
    <name type="scientific">bioreactor metagenome</name>
    <dbReference type="NCBI Taxonomy" id="1076179"/>
    <lineage>
        <taxon>unclassified sequences</taxon>
        <taxon>metagenomes</taxon>
        <taxon>ecological metagenomes</taxon>
    </lineage>
</organism>
<evidence type="ECO:0000313" key="2">
    <source>
        <dbReference type="EMBL" id="MPN36008.1"/>
    </source>
</evidence>
<sequence>MVHHDDIHHEQHGQNADEYRQNADGNGAQHRDEKRGVGKYLGVVTQRKALRQQLGPLGKGRIQKGQQ</sequence>
<feature type="compositionally biased region" description="Basic and acidic residues" evidence="1">
    <location>
        <begin position="1"/>
        <end position="21"/>
    </location>
</feature>
<feature type="region of interest" description="Disordered" evidence="1">
    <location>
        <begin position="1"/>
        <end position="40"/>
    </location>
</feature>
<proteinExistence type="predicted"/>
<evidence type="ECO:0000256" key="1">
    <source>
        <dbReference type="SAM" id="MobiDB-lite"/>
    </source>
</evidence>
<dbReference type="EMBL" id="VSSQ01089912">
    <property type="protein sequence ID" value="MPN36008.1"/>
    <property type="molecule type" value="Genomic_DNA"/>
</dbReference>